<accession>A0A2S7WLK8</accession>
<keyword evidence="1" id="KW-1133">Transmembrane helix</keyword>
<dbReference type="RefSeq" id="WP_105015042.1">
    <property type="nucleotide sequence ID" value="NZ_MSCN01000001.1"/>
</dbReference>
<dbReference type="EMBL" id="MSCN01000001">
    <property type="protein sequence ID" value="PQJ78453.1"/>
    <property type="molecule type" value="Genomic_DNA"/>
</dbReference>
<feature type="transmembrane region" description="Helical" evidence="1">
    <location>
        <begin position="18"/>
        <end position="39"/>
    </location>
</feature>
<protein>
    <submittedName>
        <fullName evidence="2">Uncharacterized protein</fullName>
    </submittedName>
</protein>
<keyword evidence="1" id="KW-0812">Transmembrane</keyword>
<name>A0A2S7WLK8_9FLAO</name>
<gene>
    <name evidence="2" type="ORF">BTO18_04275</name>
</gene>
<dbReference type="Proteomes" id="UP000238882">
    <property type="component" value="Unassembled WGS sequence"/>
</dbReference>
<evidence type="ECO:0000313" key="2">
    <source>
        <dbReference type="EMBL" id="PQJ78453.1"/>
    </source>
</evidence>
<dbReference type="AlphaFoldDB" id="A0A2S7WLK8"/>
<keyword evidence="1" id="KW-0472">Membrane</keyword>
<keyword evidence="3" id="KW-1185">Reference proteome</keyword>
<sequence length="63" mass="7353">MLLSFYKITFLKAFASEFIDYTVLTIAFFLLFMLINEFFGKPRVEVKSQENELTFIKGSTIIS</sequence>
<comment type="caution">
    <text evidence="2">The sequence shown here is derived from an EMBL/GenBank/DDBJ whole genome shotgun (WGS) entry which is preliminary data.</text>
</comment>
<reference evidence="2 3" key="1">
    <citation type="submission" date="2016-12" db="EMBL/GenBank/DDBJ databases">
        <title>Trade-off between light-utilization and light-protection in marine flavobacteria.</title>
        <authorList>
            <person name="Kumagai Y."/>
            <person name="Yoshizawa S."/>
            <person name="Kogure K."/>
            <person name="Iwasaki W."/>
        </authorList>
    </citation>
    <scope>NUCLEOTIDE SEQUENCE [LARGE SCALE GENOMIC DNA]</scope>
    <source>
        <strain evidence="2 3">NBRC 108759</strain>
    </source>
</reference>
<evidence type="ECO:0000256" key="1">
    <source>
        <dbReference type="SAM" id="Phobius"/>
    </source>
</evidence>
<evidence type="ECO:0000313" key="3">
    <source>
        <dbReference type="Proteomes" id="UP000238882"/>
    </source>
</evidence>
<organism evidence="2 3">
    <name type="scientific">Polaribacter porphyrae</name>
    <dbReference type="NCBI Taxonomy" id="1137780"/>
    <lineage>
        <taxon>Bacteria</taxon>
        <taxon>Pseudomonadati</taxon>
        <taxon>Bacteroidota</taxon>
        <taxon>Flavobacteriia</taxon>
        <taxon>Flavobacteriales</taxon>
        <taxon>Flavobacteriaceae</taxon>
    </lineage>
</organism>
<proteinExistence type="predicted"/>